<dbReference type="KEGG" id="cmk:103182174"/>
<evidence type="ECO:0000256" key="2">
    <source>
        <dbReference type="RuleBase" id="RU003616"/>
    </source>
</evidence>
<dbReference type="GO" id="GO:0043066">
    <property type="term" value="P:negative regulation of apoptotic process"/>
    <property type="evidence" value="ECO:0007669"/>
    <property type="project" value="TreeGrafter"/>
</dbReference>
<dbReference type="PROSITE" id="PS01031">
    <property type="entry name" value="SHSP"/>
    <property type="match status" value="1"/>
</dbReference>
<dbReference type="InterPro" id="IPR001436">
    <property type="entry name" value="Alpha-crystallin/sHSP_animal"/>
</dbReference>
<dbReference type="Gene3D" id="2.60.40.790">
    <property type="match status" value="1"/>
</dbReference>
<feature type="region of interest" description="Disordered" evidence="3">
    <location>
        <begin position="189"/>
        <end position="234"/>
    </location>
</feature>
<evidence type="ECO:0000313" key="6">
    <source>
        <dbReference type="Proteomes" id="UP000314986"/>
    </source>
</evidence>
<proteinExistence type="inferred from homology"/>
<dbReference type="Proteomes" id="UP000314986">
    <property type="component" value="Unassembled WGS sequence"/>
</dbReference>
<name>A0A4W3I818_CALMI</name>
<dbReference type="OrthoDB" id="1431247at2759"/>
<dbReference type="PRINTS" id="PR00299">
    <property type="entry name" value="ACRYSTALLIN"/>
</dbReference>
<reference evidence="5" key="4">
    <citation type="submission" date="2025-08" db="UniProtKB">
        <authorList>
            <consortium name="Ensembl"/>
        </authorList>
    </citation>
    <scope>IDENTIFICATION</scope>
</reference>
<dbReference type="SUPFAM" id="SSF49764">
    <property type="entry name" value="HSP20-like chaperones"/>
    <property type="match status" value="1"/>
</dbReference>
<feature type="compositionally biased region" description="Basic and acidic residues" evidence="3">
    <location>
        <begin position="192"/>
        <end position="234"/>
    </location>
</feature>
<reference evidence="6" key="3">
    <citation type="journal article" date="2014" name="Nature">
        <title>Elephant shark genome provides unique insights into gnathostome evolution.</title>
        <authorList>
            <consortium name="International Elephant Shark Genome Sequencing Consortium"/>
            <person name="Venkatesh B."/>
            <person name="Lee A.P."/>
            <person name="Ravi V."/>
            <person name="Maurya A.K."/>
            <person name="Lian M.M."/>
            <person name="Swann J.B."/>
            <person name="Ohta Y."/>
            <person name="Flajnik M.F."/>
            <person name="Sutoh Y."/>
            <person name="Kasahara M."/>
            <person name="Hoon S."/>
            <person name="Gangu V."/>
            <person name="Roy S.W."/>
            <person name="Irimia M."/>
            <person name="Korzh V."/>
            <person name="Kondrychyn I."/>
            <person name="Lim Z.W."/>
            <person name="Tay B.H."/>
            <person name="Tohari S."/>
            <person name="Kong K.W."/>
            <person name="Ho S."/>
            <person name="Lorente-Galdos B."/>
            <person name="Quilez J."/>
            <person name="Marques-Bonet T."/>
            <person name="Raney B.J."/>
            <person name="Ingham P.W."/>
            <person name="Tay A."/>
            <person name="Hillier L.W."/>
            <person name="Minx P."/>
            <person name="Boehm T."/>
            <person name="Wilson R.K."/>
            <person name="Brenner S."/>
            <person name="Warren W.C."/>
        </authorList>
    </citation>
    <scope>NUCLEOTIDE SEQUENCE [LARGE SCALE GENOMIC DNA]</scope>
</reference>
<reference evidence="6" key="1">
    <citation type="journal article" date="2006" name="Science">
        <title>Ancient noncoding elements conserved in the human genome.</title>
        <authorList>
            <person name="Venkatesh B."/>
            <person name="Kirkness E.F."/>
            <person name="Loh Y.H."/>
            <person name="Halpern A.L."/>
            <person name="Lee A.P."/>
            <person name="Johnson J."/>
            <person name="Dandona N."/>
            <person name="Viswanathan L.D."/>
            <person name="Tay A."/>
            <person name="Venter J.C."/>
            <person name="Strausberg R.L."/>
            <person name="Brenner S."/>
        </authorList>
    </citation>
    <scope>NUCLEOTIDE SEQUENCE [LARGE SCALE GENOMIC DNA]</scope>
</reference>
<accession>A0A4W3I818</accession>
<dbReference type="InterPro" id="IPR002068">
    <property type="entry name" value="A-crystallin/Hsp20_dom"/>
</dbReference>
<evidence type="ECO:0000256" key="3">
    <source>
        <dbReference type="SAM" id="MobiDB-lite"/>
    </source>
</evidence>
<dbReference type="PANTHER" id="PTHR45640">
    <property type="entry name" value="HEAT SHOCK PROTEIN HSP-12.2-RELATED"/>
    <property type="match status" value="1"/>
</dbReference>
<dbReference type="PANTHER" id="PTHR45640:SF7">
    <property type="entry name" value="HEAT SHOCK PROTEIN BETA-1"/>
    <property type="match status" value="1"/>
</dbReference>
<dbReference type="GO" id="GO:0005634">
    <property type="term" value="C:nucleus"/>
    <property type="evidence" value="ECO:0007669"/>
    <property type="project" value="TreeGrafter"/>
</dbReference>
<dbReference type="OMA" id="AREWMEW"/>
<dbReference type="AlphaFoldDB" id="A0A4W3I818"/>
<reference evidence="5" key="5">
    <citation type="submission" date="2025-09" db="UniProtKB">
        <authorList>
            <consortium name="Ensembl"/>
        </authorList>
    </citation>
    <scope>IDENTIFICATION</scope>
</reference>
<dbReference type="STRING" id="7868.ENSCMIP00000017119"/>
<dbReference type="InterPro" id="IPR008978">
    <property type="entry name" value="HSP20-like_chaperone"/>
</dbReference>
<dbReference type="GO" id="GO:0051082">
    <property type="term" value="F:unfolded protein binding"/>
    <property type="evidence" value="ECO:0007669"/>
    <property type="project" value="TreeGrafter"/>
</dbReference>
<dbReference type="GO" id="GO:0009408">
    <property type="term" value="P:response to heat"/>
    <property type="evidence" value="ECO:0007669"/>
    <property type="project" value="TreeGrafter"/>
</dbReference>
<dbReference type="Ensembl" id="ENSCMIT00000017455.1">
    <property type="protein sequence ID" value="ENSCMIP00000017119.1"/>
    <property type="gene ID" value="ENSCMIG00000008187.1"/>
</dbReference>
<organism evidence="5 6">
    <name type="scientific">Callorhinchus milii</name>
    <name type="common">Ghost shark</name>
    <dbReference type="NCBI Taxonomy" id="7868"/>
    <lineage>
        <taxon>Eukaryota</taxon>
        <taxon>Metazoa</taxon>
        <taxon>Chordata</taxon>
        <taxon>Craniata</taxon>
        <taxon>Vertebrata</taxon>
        <taxon>Chondrichthyes</taxon>
        <taxon>Holocephali</taxon>
        <taxon>Chimaeriformes</taxon>
        <taxon>Callorhinchidae</taxon>
        <taxon>Callorhinchus</taxon>
    </lineage>
</organism>
<dbReference type="GeneTree" id="ENSGT00940000155882"/>
<evidence type="ECO:0000256" key="1">
    <source>
        <dbReference type="PROSITE-ProRule" id="PRU00285"/>
    </source>
</evidence>
<comment type="similarity">
    <text evidence="1 2">Belongs to the small heat shock protein (HSP20) family.</text>
</comment>
<dbReference type="Pfam" id="PF00011">
    <property type="entry name" value="HSP20"/>
    <property type="match status" value="1"/>
</dbReference>
<evidence type="ECO:0000313" key="5">
    <source>
        <dbReference type="Ensembl" id="ENSCMIP00000017119.1"/>
    </source>
</evidence>
<dbReference type="GO" id="GO:0005737">
    <property type="term" value="C:cytoplasm"/>
    <property type="evidence" value="ECO:0007669"/>
    <property type="project" value="TreeGrafter"/>
</dbReference>
<feature type="domain" description="SHSP" evidence="4">
    <location>
        <begin position="78"/>
        <end position="189"/>
    </location>
</feature>
<dbReference type="InParanoid" id="A0A4W3I818"/>
<gene>
    <name evidence="5" type="primary">si:dkey-1k23.3</name>
</gene>
<dbReference type="GO" id="GO:0042026">
    <property type="term" value="P:protein refolding"/>
    <property type="evidence" value="ECO:0007669"/>
    <property type="project" value="TreeGrafter"/>
</dbReference>
<reference evidence="6" key="2">
    <citation type="journal article" date="2007" name="PLoS Biol.">
        <title>Survey sequencing and comparative analysis of the elephant shark (Callorhinchus milii) genome.</title>
        <authorList>
            <person name="Venkatesh B."/>
            <person name="Kirkness E.F."/>
            <person name="Loh Y.H."/>
            <person name="Halpern A.L."/>
            <person name="Lee A.P."/>
            <person name="Johnson J."/>
            <person name="Dandona N."/>
            <person name="Viswanathan L.D."/>
            <person name="Tay A."/>
            <person name="Venter J.C."/>
            <person name="Strausberg R.L."/>
            <person name="Brenner S."/>
        </authorList>
    </citation>
    <scope>NUCLEOTIDE SEQUENCE [LARGE SCALE GENOMIC DNA]</scope>
</reference>
<evidence type="ECO:0000259" key="4">
    <source>
        <dbReference type="PROSITE" id="PS01031"/>
    </source>
</evidence>
<keyword evidence="6" id="KW-1185">Reference proteome</keyword>
<protein>
    <submittedName>
        <fullName evidence="5">Heat shock protein beta-1-like</fullName>
    </submittedName>
</protein>
<dbReference type="GeneID" id="103182174"/>
<sequence length="234" mass="26485">MTEHPIHSSWLRWDPFGNCRFPSRLFDQDFGLPPFPEEPAAREWMEWVEKRLGPSWAGGFAPPYPAARALSGQCPPTFPYGRLSGGLSEVQQTSDRWRISLNVKHFAPEEIQVKANDGSVEISGKHEERPDRHGFISRSFIRKYKLPSEADLLAVNSFLTSDGILTIEAPLPKPTLKAPVEFVIPVQTEVKPAAEKDQEDKREVRQEKEVGQEQVREEEVATEKPEQEKTPGSV</sequence>